<evidence type="ECO:0000313" key="4">
    <source>
        <dbReference type="Proteomes" id="UP001189429"/>
    </source>
</evidence>
<comment type="caution">
    <text evidence="3">The sequence shown here is derived from an EMBL/GenBank/DDBJ whole genome shotgun (WGS) entry which is preliminary data.</text>
</comment>
<reference evidence="3" key="1">
    <citation type="submission" date="2023-10" db="EMBL/GenBank/DDBJ databases">
        <authorList>
            <person name="Chen Y."/>
            <person name="Shah S."/>
            <person name="Dougan E. K."/>
            <person name="Thang M."/>
            <person name="Chan C."/>
        </authorList>
    </citation>
    <scope>NUCLEOTIDE SEQUENCE [LARGE SCALE GENOMIC DNA]</scope>
</reference>
<dbReference type="Pfam" id="PF13202">
    <property type="entry name" value="EF-hand_5"/>
    <property type="match status" value="1"/>
</dbReference>
<dbReference type="Gene3D" id="1.10.238.10">
    <property type="entry name" value="EF-hand"/>
    <property type="match status" value="1"/>
</dbReference>
<evidence type="ECO:0000313" key="3">
    <source>
        <dbReference type="EMBL" id="CAK0798295.1"/>
    </source>
</evidence>
<feature type="region of interest" description="Disordered" evidence="1">
    <location>
        <begin position="104"/>
        <end position="135"/>
    </location>
</feature>
<keyword evidence="4" id="KW-1185">Reference proteome</keyword>
<protein>
    <recommendedName>
        <fullName evidence="2">EF-hand domain-containing protein</fullName>
    </recommendedName>
</protein>
<dbReference type="EMBL" id="CAUYUJ010001914">
    <property type="protein sequence ID" value="CAK0798295.1"/>
    <property type="molecule type" value="Genomic_DNA"/>
</dbReference>
<gene>
    <name evidence="3" type="ORF">PCOR1329_LOCUS7091</name>
</gene>
<dbReference type="InterPro" id="IPR002048">
    <property type="entry name" value="EF_hand_dom"/>
</dbReference>
<sequence length="135" mass="14191">MSHLSSLFDQLDTNGDGVISRAEYAAAGRGGRVRSPPGGASSGGLSPAPMAVASVSSGAADIEAIEVMKSEHYAAQMSLNKEQVAIFSRDMDRLQQAVAQLQERPASRPWAKVARSSSTASPTWRGTWATPSRST</sequence>
<dbReference type="PROSITE" id="PS00018">
    <property type="entry name" value="EF_HAND_1"/>
    <property type="match status" value="1"/>
</dbReference>
<feature type="domain" description="EF-hand" evidence="2">
    <location>
        <begin position="1"/>
        <end position="34"/>
    </location>
</feature>
<dbReference type="Proteomes" id="UP001189429">
    <property type="component" value="Unassembled WGS sequence"/>
</dbReference>
<feature type="region of interest" description="Disordered" evidence="1">
    <location>
        <begin position="26"/>
        <end position="48"/>
    </location>
</feature>
<evidence type="ECO:0000256" key="1">
    <source>
        <dbReference type="SAM" id="MobiDB-lite"/>
    </source>
</evidence>
<dbReference type="PROSITE" id="PS50222">
    <property type="entry name" value="EF_HAND_2"/>
    <property type="match status" value="1"/>
</dbReference>
<proteinExistence type="predicted"/>
<feature type="compositionally biased region" description="Polar residues" evidence="1">
    <location>
        <begin position="115"/>
        <end position="135"/>
    </location>
</feature>
<accession>A0ABN9Q5G4</accession>
<organism evidence="3 4">
    <name type="scientific">Prorocentrum cordatum</name>
    <dbReference type="NCBI Taxonomy" id="2364126"/>
    <lineage>
        <taxon>Eukaryota</taxon>
        <taxon>Sar</taxon>
        <taxon>Alveolata</taxon>
        <taxon>Dinophyceae</taxon>
        <taxon>Prorocentrales</taxon>
        <taxon>Prorocentraceae</taxon>
        <taxon>Prorocentrum</taxon>
    </lineage>
</organism>
<name>A0ABN9Q5G4_9DINO</name>
<dbReference type="InterPro" id="IPR018247">
    <property type="entry name" value="EF_Hand_1_Ca_BS"/>
</dbReference>
<evidence type="ECO:0000259" key="2">
    <source>
        <dbReference type="PROSITE" id="PS50222"/>
    </source>
</evidence>